<dbReference type="AlphaFoldDB" id="A0A811QSW3"/>
<accession>A0A811QSW3</accession>
<comment type="caution">
    <text evidence="2">The sequence shown here is derived from an EMBL/GenBank/DDBJ whole genome shotgun (WGS) entry which is preliminary data.</text>
</comment>
<feature type="compositionally biased region" description="Polar residues" evidence="1">
    <location>
        <begin position="198"/>
        <end position="210"/>
    </location>
</feature>
<reference evidence="2" key="1">
    <citation type="submission" date="2020-10" db="EMBL/GenBank/DDBJ databases">
        <authorList>
            <person name="Han B."/>
            <person name="Lu T."/>
            <person name="Zhao Q."/>
            <person name="Huang X."/>
            <person name="Zhao Y."/>
        </authorList>
    </citation>
    <scope>NUCLEOTIDE SEQUENCE</scope>
</reference>
<dbReference type="InterPro" id="IPR039266">
    <property type="entry name" value="EN-1/SPM"/>
</dbReference>
<protein>
    <submittedName>
        <fullName evidence="2">Uncharacterized protein</fullName>
    </submittedName>
</protein>
<proteinExistence type="predicted"/>
<feature type="compositionally biased region" description="Pro residues" evidence="1">
    <location>
        <begin position="151"/>
        <end position="163"/>
    </location>
</feature>
<dbReference type="PANTHER" id="PTHR33157:SF12">
    <property type="entry name" value="TRANSPOSASE TNP1_EN_SPM-LIKE DOMAIN-CONTAINING PROTEIN"/>
    <property type="match status" value="1"/>
</dbReference>
<dbReference type="PANTHER" id="PTHR33157">
    <property type="entry name" value="AUTONOMOUS TRANSPOSABLE ELEMENT EN-1 MOSAIC PROTEIN-RELATED"/>
    <property type="match status" value="1"/>
</dbReference>
<dbReference type="OrthoDB" id="632423at2759"/>
<evidence type="ECO:0000313" key="3">
    <source>
        <dbReference type="Proteomes" id="UP000604825"/>
    </source>
</evidence>
<dbReference type="GO" id="GO:0032196">
    <property type="term" value="P:transposition"/>
    <property type="evidence" value="ECO:0007669"/>
    <property type="project" value="InterPro"/>
</dbReference>
<organism evidence="2 3">
    <name type="scientific">Miscanthus lutarioriparius</name>
    <dbReference type="NCBI Taxonomy" id="422564"/>
    <lineage>
        <taxon>Eukaryota</taxon>
        <taxon>Viridiplantae</taxon>
        <taxon>Streptophyta</taxon>
        <taxon>Embryophyta</taxon>
        <taxon>Tracheophyta</taxon>
        <taxon>Spermatophyta</taxon>
        <taxon>Magnoliopsida</taxon>
        <taxon>Liliopsida</taxon>
        <taxon>Poales</taxon>
        <taxon>Poaceae</taxon>
        <taxon>PACMAD clade</taxon>
        <taxon>Panicoideae</taxon>
        <taxon>Andropogonodae</taxon>
        <taxon>Andropogoneae</taxon>
        <taxon>Saccharinae</taxon>
        <taxon>Miscanthus</taxon>
    </lineage>
</organism>
<gene>
    <name evidence="2" type="ORF">NCGR_LOCUS44343</name>
</gene>
<dbReference type="Proteomes" id="UP000604825">
    <property type="component" value="Unassembled WGS sequence"/>
</dbReference>
<feature type="region of interest" description="Disordered" evidence="1">
    <location>
        <begin position="151"/>
        <end position="218"/>
    </location>
</feature>
<sequence length="218" mass="24467">MEAHKTTKSETTRQFKDEWGWPWQIQILFVIDKYKAKAIELNGQDFDWLHSPVDARALYECSCGRPHGKWATFNGMINDKEVLPDLRRSHACAVAARRQRQEEEERSRKEAHDSRVAKEYAQNMLEWGRMSVVQHTGMPAMLVPPPLPPSPAPPVYADPPSSNPSPNNTCTGGSSVGIETPGETLSRIALGRFRGHENTATTSGDGTYSLPQDEFPFF</sequence>
<keyword evidence="3" id="KW-1185">Reference proteome</keyword>
<evidence type="ECO:0000313" key="2">
    <source>
        <dbReference type="EMBL" id="CAD6260920.1"/>
    </source>
</evidence>
<dbReference type="EMBL" id="CAJGYO010000011">
    <property type="protein sequence ID" value="CAD6260920.1"/>
    <property type="molecule type" value="Genomic_DNA"/>
</dbReference>
<evidence type="ECO:0000256" key="1">
    <source>
        <dbReference type="SAM" id="MobiDB-lite"/>
    </source>
</evidence>
<name>A0A811QSW3_9POAL</name>